<keyword evidence="10" id="KW-1185">Reference proteome</keyword>
<dbReference type="AlphaFoldDB" id="A0AA39XZX5"/>
<dbReference type="Proteomes" id="UP001175001">
    <property type="component" value="Unassembled WGS sequence"/>
</dbReference>
<evidence type="ECO:0000256" key="3">
    <source>
        <dbReference type="ARBA" id="ARBA00022729"/>
    </source>
</evidence>
<keyword evidence="2" id="KW-0964">Secreted</keyword>
<accession>A0AA39XZX5</accession>
<proteinExistence type="predicted"/>
<gene>
    <name evidence="9" type="ORF">DIS24_g9084</name>
</gene>
<dbReference type="GO" id="GO:0005576">
    <property type="term" value="C:extracellular region"/>
    <property type="evidence" value="ECO:0007669"/>
    <property type="project" value="UniProtKB-SubCell"/>
</dbReference>
<keyword evidence="4 5" id="KW-1015">Disulfide bond</keyword>
<evidence type="ECO:0000259" key="8">
    <source>
        <dbReference type="PROSITE" id="PS51895"/>
    </source>
</evidence>
<evidence type="ECO:0000256" key="4">
    <source>
        <dbReference type="ARBA" id="ARBA00023157"/>
    </source>
</evidence>
<name>A0AA39XZX5_9PEZI</name>
<keyword evidence="3 7" id="KW-0732">Signal</keyword>
<comment type="caution">
    <text evidence="9">The sequence shown here is derived from an EMBL/GenBank/DDBJ whole genome shotgun (WGS) entry which is preliminary data.</text>
</comment>
<evidence type="ECO:0000256" key="5">
    <source>
        <dbReference type="PROSITE-ProRule" id="PRU01243"/>
    </source>
</evidence>
<dbReference type="EMBL" id="JAUJDW010000075">
    <property type="protein sequence ID" value="KAK0642402.1"/>
    <property type="molecule type" value="Genomic_DNA"/>
</dbReference>
<comment type="subcellular location">
    <subcellularLocation>
        <location evidence="1">Secreted</location>
    </subcellularLocation>
</comment>
<protein>
    <recommendedName>
        <fullName evidence="8">AA1-like domain-containing protein</fullName>
    </recommendedName>
</protein>
<dbReference type="Gene3D" id="2.40.350.20">
    <property type="match status" value="1"/>
</dbReference>
<feature type="region of interest" description="Disordered" evidence="6">
    <location>
        <begin position="143"/>
        <end position="170"/>
    </location>
</feature>
<evidence type="ECO:0000313" key="9">
    <source>
        <dbReference type="EMBL" id="KAK0642402.1"/>
    </source>
</evidence>
<sequence length="191" mass="20412">MKFATAASAALLGTTVFAAPLILGSSDTASAAILGSTVWGAPFLVGSSNPDTVNSGTPSDTVQTDTPSATYKIQDFTTRKYDGQHINTMSFKIVAFNAETLADCFSEDFVMNQRYTCSNGRFSFTYVDYYDWVKPTELSIREETGDQGPIGGSTNFTTPPCRAGGSGPKDVICQLPESQNVQVELSPVESK</sequence>
<feature type="chain" id="PRO_5041378765" description="AA1-like domain-containing protein" evidence="7">
    <location>
        <begin position="19"/>
        <end position="191"/>
    </location>
</feature>
<feature type="signal peptide" evidence="7">
    <location>
        <begin position="1"/>
        <end position="18"/>
    </location>
</feature>
<dbReference type="Pfam" id="PF16541">
    <property type="entry name" value="AltA1"/>
    <property type="match status" value="1"/>
</dbReference>
<evidence type="ECO:0000256" key="2">
    <source>
        <dbReference type="ARBA" id="ARBA00022525"/>
    </source>
</evidence>
<organism evidence="9 10">
    <name type="scientific">Lasiodiplodia hormozganensis</name>
    <dbReference type="NCBI Taxonomy" id="869390"/>
    <lineage>
        <taxon>Eukaryota</taxon>
        <taxon>Fungi</taxon>
        <taxon>Dikarya</taxon>
        <taxon>Ascomycota</taxon>
        <taxon>Pezizomycotina</taxon>
        <taxon>Dothideomycetes</taxon>
        <taxon>Dothideomycetes incertae sedis</taxon>
        <taxon>Botryosphaeriales</taxon>
        <taxon>Botryosphaeriaceae</taxon>
        <taxon>Lasiodiplodia</taxon>
    </lineage>
</organism>
<evidence type="ECO:0000256" key="1">
    <source>
        <dbReference type="ARBA" id="ARBA00004613"/>
    </source>
</evidence>
<feature type="disulfide bond" evidence="5">
    <location>
        <begin position="161"/>
        <end position="173"/>
    </location>
</feature>
<reference evidence="9" key="1">
    <citation type="submission" date="2023-06" db="EMBL/GenBank/DDBJ databases">
        <title>Multi-omics analyses reveal the molecular pathogenesis toolkit of Lasiodiplodia hormozganensis, a cross-kingdom pathogen.</title>
        <authorList>
            <person name="Felix C."/>
            <person name="Meneses R."/>
            <person name="Goncalves M.F.M."/>
            <person name="Tilleman L."/>
            <person name="Duarte A.S."/>
            <person name="Jorrin-Novo J.V."/>
            <person name="Van De Peer Y."/>
            <person name="Deforce D."/>
            <person name="Van Nieuwerburgh F."/>
            <person name="Esteves A.C."/>
            <person name="Alves A."/>
        </authorList>
    </citation>
    <scope>NUCLEOTIDE SEQUENCE</scope>
    <source>
        <strain evidence="9">CBS 339.90</strain>
    </source>
</reference>
<evidence type="ECO:0000256" key="6">
    <source>
        <dbReference type="SAM" id="MobiDB-lite"/>
    </source>
</evidence>
<dbReference type="PROSITE" id="PS51895">
    <property type="entry name" value="AA1"/>
    <property type="match status" value="1"/>
</dbReference>
<feature type="domain" description="AA1-like" evidence="8">
    <location>
        <begin position="66"/>
        <end position="186"/>
    </location>
</feature>
<evidence type="ECO:0000313" key="10">
    <source>
        <dbReference type="Proteomes" id="UP001175001"/>
    </source>
</evidence>
<evidence type="ECO:0000256" key="7">
    <source>
        <dbReference type="SAM" id="SignalP"/>
    </source>
</evidence>
<dbReference type="InterPro" id="IPR032382">
    <property type="entry name" value="AltA1"/>
</dbReference>
<comment type="caution">
    <text evidence="5">Lacks conserved residue(s) required for the propagation of feature annotation.</text>
</comment>